<dbReference type="Proteomes" id="UP001590951">
    <property type="component" value="Unassembled WGS sequence"/>
</dbReference>
<dbReference type="InterPro" id="IPR016024">
    <property type="entry name" value="ARM-type_fold"/>
</dbReference>
<dbReference type="PANTHER" id="PTHR36498">
    <property type="entry name" value="TATA-BINDING PROTEIN-ASSOCIATED FACTOR 172"/>
    <property type="match status" value="1"/>
</dbReference>
<dbReference type="InterPro" id="IPR011989">
    <property type="entry name" value="ARM-like"/>
</dbReference>
<dbReference type="EMBL" id="JBHFEH010000020">
    <property type="protein sequence ID" value="KAL2053570.1"/>
    <property type="molecule type" value="Genomic_DNA"/>
</dbReference>
<comment type="caution">
    <text evidence="2">The sequence shown here is derived from an EMBL/GenBank/DDBJ whole genome shotgun (WGS) entry which is preliminary data.</text>
</comment>
<evidence type="ECO:0000313" key="3">
    <source>
        <dbReference type="Proteomes" id="UP001590951"/>
    </source>
</evidence>
<dbReference type="Pfam" id="PF02985">
    <property type="entry name" value="HEAT"/>
    <property type="match status" value="1"/>
</dbReference>
<organism evidence="2 3">
    <name type="scientific">Lepraria finkii</name>
    <dbReference type="NCBI Taxonomy" id="1340010"/>
    <lineage>
        <taxon>Eukaryota</taxon>
        <taxon>Fungi</taxon>
        <taxon>Dikarya</taxon>
        <taxon>Ascomycota</taxon>
        <taxon>Pezizomycotina</taxon>
        <taxon>Lecanoromycetes</taxon>
        <taxon>OSLEUM clade</taxon>
        <taxon>Lecanoromycetidae</taxon>
        <taxon>Lecanorales</taxon>
        <taxon>Lecanorineae</taxon>
        <taxon>Stereocaulaceae</taxon>
        <taxon>Lepraria</taxon>
    </lineage>
</organism>
<dbReference type="InterPro" id="IPR000357">
    <property type="entry name" value="HEAT"/>
</dbReference>
<protein>
    <submittedName>
        <fullName evidence="2">Uncharacterized protein</fullName>
    </submittedName>
</protein>
<gene>
    <name evidence="2" type="ORF">ABVK25_006223</name>
</gene>
<proteinExistence type="predicted"/>
<evidence type="ECO:0000256" key="1">
    <source>
        <dbReference type="ARBA" id="ARBA00022737"/>
    </source>
</evidence>
<keyword evidence="1" id="KW-0677">Repeat</keyword>
<reference evidence="2 3" key="1">
    <citation type="submission" date="2024-09" db="EMBL/GenBank/DDBJ databases">
        <title>Rethinking Asexuality: The Enigmatic Case of Functional Sexual Genes in Lepraria (Stereocaulaceae).</title>
        <authorList>
            <person name="Doellman M."/>
            <person name="Sun Y."/>
            <person name="Barcenas-Pena A."/>
            <person name="Lumbsch H.T."/>
            <person name="Grewe F."/>
        </authorList>
    </citation>
    <scope>NUCLEOTIDE SEQUENCE [LARGE SCALE GENOMIC DNA]</scope>
    <source>
        <strain evidence="2 3">Grewe 0041</strain>
    </source>
</reference>
<dbReference type="SUPFAM" id="SSF48371">
    <property type="entry name" value="ARM repeat"/>
    <property type="match status" value="1"/>
</dbReference>
<accession>A0ABR4B6T0</accession>
<dbReference type="PANTHER" id="PTHR36498:SF1">
    <property type="entry name" value="TATA-BINDING PROTEIN-ASSOCIATED FACTOR 172"/>
    <property type="match status" value="1"/>
</dbReference>
<evidence type="ECO:0000313" key="2">
    <source>
        <dbReference type="EMBL" id="KAL2053570.1"/>
    </source>
</evidence>
<sequence length="173" mass="19161">MISRLDRLVTLLETGSTQVIRNTAAQQLGDVQKQHPDELFNLLTRVIPYLKSKSWDTRTAAAKAISGIVENASLFDPNGNEDLKEDESIKVDIDHGVAPPAAPSLGGDQLRLETLDIRAVLTNGKKLLGSGAGKLTMSLHQWTLRHGWSSKRKLLSLLWALRAEILKTRFRKS</sequence>
<keyword evidence="3" id="KW-1185">Reference proteome</keyword>
<name>A0ABR4B6T0_9LECA</name>
<dbReference type="InterPro" id="IPR044972">
    <property type="entry name" value="Mot1"/>
</dbReference>
<dbReference type="Gene3D" id="1.25.10.10">
    <property type="entry name" value="Leucine-rich Repeat Variant"/>
    <property type="match status" value="1"/>
</dbReference>